<dbReference type="InterPro" id="IPR009010">
    <property type="entry name" value="Asp_de-COase-like_dom_sf"/>
</dbReference>
<dbReference type="Pfam" id="PF01568">
    <property type="entry name" value="Molydop_binding"/>
    <property type="match status" value="1"/>
</dbReference>
<sequence length="193" mass="21753">MDPNGFKVAYKEFRDDPEAHPLKTPSGKIEIYSSRLAEIAKTWKLAEDEVIHPLPVHAQSFEHYGDPLMKKYPLQLSGFHYKARTHSTYGNVDVLKAANPQEVWMNPIDAQPRGIQNGDLIRIFNDRGEVRINVKVTPRIIPGVVALSEGAWYAPDKDRIDHSGCINVLTTQRPSPLAKGNPQHSNLVQVERL</sequence>
<dbReference type="InterPro" id="IPR050612">
    <property type="entry name" value="Prok_Mopterin_Oxidored"/>
</dbReference>
<dbReference type="SUPFAM" id="SSF50692">
    <property type="entry name" value="ADC-like"/>
    <property type="match status" value="1"/>
</dbReference>
<dbReference type="GO" id="GO:0030288">
    <property type="term" value="C:outer membrane-bounded periplasmic space"/>
    <property type="evidence" value="ECO:0007669"/>
    <property type="project" value="TreeGrafter"/>
</dbReference>
<evidence type="ECO:0000313" key="8">
    <source>
        <dbReference type="Proteomes" id="UP000005508"/>
    </source>
</evidence>
<comment type="cofactor">
    <cofactor evidence="1">
        <name>Mo-bis(molybdopterin guanine dinucleotide)</name>
        <dbReference type="ChEBI" id="CHEBI:60539"/>
    </cofactor>
</comment>
<evidence type="ECO:0000256" key="1">
    <source>
        <dbReference type="ARBA" id="ARBA00001942"/>
    </source>
</evidence>
<dbReference type="GO" id="GO:0009055">
    <property type="term" value="F:electron transfer activity"/>
    <property type="evidence" value="ECO:0007669"/>
    <property type="project" value="TreeGrafter"/>
</dbReference>
<organism evidence="7 8">
    <name type="scientific">Aggregatibacter actinomycetemcomitans serotype e str. SC1083</name>
    <dbReference type="NCBI Taxonomy" id="907488"/>
    <lineage>
        <taxon>Bacteria</taxon>
        <taxon>Pseudomonadati</taxon>
        <taxon>Pseudomonadota</taxon>
        <taxon>Gammaproteobacteria</taxon>
        <taxon>Pasteurellales</taxon>
        <taxon>Pasteurellaceae</taxon>
        <taxon>Aggregatibacter</taxon>
    </lineage>
</organism>
<proteinExistence type="predicted"/>
<feature type="region of interest" description="Disordered" evidence="5">
    <location>
        <begin position="173"/>
        <end position="193"/>
    </location>
</feature>
<evidence type="ECO:0000313" key="7">
    <source>
        <dbReference type="EMBL" id="EGY35338.1"/>
    </source>
</evidence>
<name>G4A5E8_AGGAC</name>
<dbReference type="InterPro" id="IPR006657">
    <property type="entry name" value="MoPterin_dinucl-bd_dom"/>
</dbReference>
<comment type="caution">
    <text evidence="7">The sequence shown here is derived from an EMBL/GenBank/DDBJ whole genome shotgun (WGS) entry which is preliminary data.</text>
</comment>
<gene>
    <name evidence="7" type="ORF">SC1083_0033</name>
</gene>
<dbReference type="InterPro" id="IPR006655">
    <property type="entry name" value="Mopterin_OxRdtase_prok_CS"/>
</dbReference>
<accession>G4A5E8</accession>
<evidence type="ECO:0000259" key="6">
    <source>
        <dbReference type="Pfam" id="PF01568"/>
    </source>
</evidence>
<dbReference type="Gene3D" id="3.40.228.10">
    <property type="entry name" value="Dimethylsulfoxide Reductase, domain 2"/>
    <property type="match status" value="1"/>
</dbReference>
<dbReference type="PATRIC" id="fig|907488.3.peg.32"/>
<feature type="compositionally biased region" description="Polar residues" evidence="5">
    <location>
        <begin position="182"/>
        <end position="193"/>
    </location>
</feature>
<dbReference type="Gene3D" id="2.40.40.20">
    <property type="match status" value="1"/>
</dbReference>
<evidence type="ECO:0000256" key="3">
    <source>
        <dbReference type="ARBA" id="ARBA00022723"/>
    </source>
</evidence>
<dbReference type="CDD" id="cd02794">
    <property type="entry name" value="MopB_CT_DmsA-EC"/>
    <property type="match status" value="1"/>
</dbReference>
<keyword evidence="4" id="KW-0560">Oxidoreductase</keyword>
<dbReference type="GO" id="GO:0043546">
    <property type="term" value="F:molybdopterin cofactor binding"/>
    <property type="evidence" value="ECO:0007669"/>
    <property type="project" value="InterPro"/>
</dbReference>
<feature type="domain" description="Molybdopterin dinucleotide-binding" evidence="6">
    <location>
        <begin position="74"/>
        <end position="185"/>
    </location>
</feature>
<keyword evidence="2" id="KW-0500">Molybdenum</keyword>
<keyword evidence="3" id="KW-0479">Metal-binding</keyword>
<dbReference type="AlphaFoldDB" id="G4A5E8"/>
<evidence type="ECO:0000256" key="2">
    <source>
        <dbReference type="ARBA" id="ARBA00022505"/>
    </source>
</evidence>
<dbReference type="FunFam" id="2.40.40.20:FF:000010">
    <property type="entry name" value="Anaerobic dimethyl sulfoxide reductase subunit A"/>
    <property type="match status" value="1"/>
</dbReference>
<dbReference type="GO" id="GO:0009061">
    <property type="term" value="P:anaerobic respiration"/>
    <property type="evidence" value="ECO:0007669"/>
    <property type="project" value="TreeGrafter"/>
</dbReference>
<dbReference type="Proteomes" id="UP000005508">
    <property type="component" value="Unassembled WGS sequence"/>
</dbReference>
<evidence type="ECO:0000256" key="5">
    <source>
        <dbReference type="SAM" id="MobiDB-lite"/>
    </source>
</evidence>
<evidence type="ECO:0000256" key="4">
    <source>
        <dbReference type="ARBA" id="ARBA00023002"/>
    </source>
</evidence>
<reference evidence="7 8" key="1">
    <citation type="submission" date="2010-10" db="EMBL/GenBank/DDBJ databases">
        <authorList>
            <person name="Chen C."/>
            <person name="Kittichotirat W."/>
            <person name="Asikainen S."/>
            <person name="Bumgarner R."/>
        </authorList>
    </citation>
    <scope>NUCLEOTIDE SEQUENCE [LARGE SCALE GENOMIC DNA]</scope>
    <source>
        <strain evidence="7 8">SC1083</strain>
    </source>
</reference>
<dbReference type="PANTHER" id="PTHR43742:SF3">
    <property type="entry name" value="DIMETHYL SULFOXIDE REDUCTASE DMSA"/>
    <property type="match status" value="1"/>
</dbReference>
<dbReference type="GO" id="GO:0030151">
    <property type="term" value="F:molybdenum ion binding"/>
    <property type="evidence" value="ECO:0007669"/>
    <property type="project" value="TreeGrafter"/>
</dbReference>
<dbReference type="PROSITE" id="PS00932">
    <property type="entry name" value="MOLYBDOPTERIN_PROK_3"/>
    <property type="match status" value="1"/>
</dbReference>
<protein>
    <submittedName>
        <fullName evidence="7">Anaerobic dimethyl sulfoxide reductase chain A</fullName>
    </submittedName>
</protein>
<dbReference type="EMBL" id="AEJM01000001">
    <property type="protein sequence ID" value="EGY35338.1"/>
    <property type="molecule type" value="Genomic_DNA"/>
</dbReference>
<dbReference type="GO" id="GO:0016491">
    <property type="term" value="F:oxidoreductase activity"/>
    <property type="evidence" value="ECO:0007669"/>
    <property type="project" value="UniProtKB-KW"/>
</dbReference>
<dbReference type="PANTHER" id="PTHR43742">
    <property type="entry name" value="TRIMETHYLAMINE-N-OXIDE REDUCTASE"/>
    <property type="match status" value="1"/>
</dbReference>
<dbReference type="SMR" id="G4A5E8"/>